<name>A0ABR2L192_9EUKA</name>
<proteinExistence type="predicted"/>
<keyword evidence="3" id="KW-1185">Reference proteome</keyword>
<keyword evidence="1" id="KW-0812">Transmembrane</keyword>
<keyword evidence="1" id="KW-0472">Membrane</keyword>
<reference evidence="2 3" key="1">
    <citation type="submission" date="2024-04" db="EMBL/GenBank/DDBJ databases">
        <title>Tritrichomonas musculus Genome.</title>
        <authorList>
            <person name="Alves-Ferreira E."/>
            <person name="Grigg M."/>
            <person name="Lorenzi H."/>
            <person name="Galac M."/>
        </authorList>
    </citation>
    <scope>NUCLEOTIDE SEQUENCE [LARGE SCALE GENOMIC DNA]</scope>
    <source>
        <strain evidence="2 3">EAF2021</strain>
    </source>
</reference>
<sequence length="202" mass="23327">MRKNGSIFDGFMLILFIIALLVSQFGILIHGGIYWGRIRNIFNHIEKMPFNKMHKLPLYSLLSWIFAFCLPLIAPLVTGSLVIHNTSKSKCSNGKSAFLAQLTRVCQNQSPTSEDYKLFNNFKSTMFKNKYYNCSNVDLYSDKLINDWFKSNCDEIHTYFWIWIGLRIFCFGGLILILIITFLIAITPKLRSTKKISNRGAM</sequence>
<comment type="caution">
    <text evidence="2">The sequence shown here is derived from an EMBL/GenBank/DDBJ whole genome shotgun (WGS) entry which is preliminary data.</text>
</comment>
<dbReference type="EMBL" id="JAPFFF010000002">
    <property type="protein sequence ID" value="KAK8896462.1"/>
    <property type="molecule type" value="Genomic_DNA"/>
</dbReference>
<protein>
    <submittedName>
        <fullName evidence="2">Uncharacterized protein</fullName>
    </submittedName>
</protein>
<evidence type="ECO:0000256" key="1">
    <source>
        <dbReference type="SAM" id="Phobius"/>
    </source>
</evidence>
<gene>
    <name evidence="2" type="ORF">M9Y10_014362</name>
</gene>
<organism evidence="2 3">
    <name type="scientific">Tritrichomonas musculus</name>
    <dbReference type="NCBI Taxonomy" id="1915356"/>
    <lineage>
        <taxon>Eukaryota</taxon>
        <taxon>Metamonada</taxon>
        <taxon>Parabasalia</taxon>
        <taxon>Tritrichomonadida</taxon>
        <taxon>Tritrichomonadidae</taxon>
        <taxon>Tritrichomonas</taxon>
    </lineage>
</organism>
<feature type="transmembrane region" description="Helical" evidence="1">
    <location>
        <begin position="160"/>
        <end position="186"/>
    </location>
</feature>
<evidence type="ECO:0000313" key="3">
    <source>
        <dbReference type="Proteomes" id="UP001470230"/>
    </source>
</evidence>
<feature type="transmembrane region" description="Helical" evidence="1">
    <location>
        <begin position="56"/>
        <end position="77"/>
    </location>
</feature>
<dbReference type="Proteomes" id="UP001470230">
    <property type="component" value="Unassembled WGS sequence"/>
</dbReference>
<keyword evidence="1" id="KW-1133">Transmembrane helix</keyword>
<accession>A0ABR2L192</accession>
<evidence type="ECO:0000313" key="2">
    <source>
        <dbReference type="EMBL" id="KAK8896462.1"/>
    </source>
</evidence>
<feature type="transmembrane region" description="Helical" evidence="1">
    <location>
        <begin position="12"/>
        <end position="35"/>
    </location>
</feature>